<dbReference type="Gramene" id="AET6Gv20477200.1">
    <property type="protein sequence ID" value="AET6Gv20477200.1"/>
    <property type="gene ID" value="AET6Gv20477200"/>
</dbReference>
<reference evidence="2" key="3">
    <citation type="journal article" date="2017" name="Nature">
        <title>Genome sequence of the progenitor of the wheat D genome Aegilops tauschii.</title>
        <authorList>
            <person name="Luo M.C."/>
            <person name="Gu Y.Q."/>
            <person name="Puiu D."/>
            <person name="Wang H."/>
            <person name="Twardziok S.O."/>
            <person name="Deal K.R."/>
            <person name="Huo N."/>
            <person name="Zhu T."/>
            <person name="Wang L."/>
            <person name="Wang Y."/>
            <person name="McGuire P.E."/>
            <person name="Liu S."/>
            <person name="Long H."/>
            <person name="Ramasamy R.K."/>
            <person name="Rodriguez J.C."/>
            <person name="Van S.L."/>
            <person name="Yuan L."/>
            <person name="Wang Z."/>
            <person name="Xia Z."/>
            <person name="Xiao L."/>
            <person name="Anderson O.D."/>
            <person name="Ouyang S."/>
            <person name="Liang Y."/>
            <person name="Zimin A.V."/>
            <person name="Pertea G."/>
            <person name="Qi P."/>
            <person name="Bennetzen J.L."/>
            <person name="Dai X."/>
            <person name="Dawson M.W."/>
            <person name="Muller H.G."/>
            <person name="Kugler K."/>
            <person name="Rivarola-Duarte L."/>
            <person name="Spannagl M."/>
            <person name="Mayer K.F.X."/>
            <person name="Lu F.H."/>
            <person name="Bevan M.W."/>
            <person name="Leroy P."/>
            <person name="Li P."/>
            <person name="You F.M."/>
            <person name="Sun Q."/>
            <person name="Liu Z."/>
            <person name="Lyons E."/>
            <person name="Wicker T."/>
            <person name="Salzberg S.L."/>
            <person name="Devos K.M."/>
            <person name="Dvorak J."/>
        </authorList>
    </citation>
    <scope>NUCLEOTIDE SEQUENCE [LARGE SCALE GENOMIC DNA]</scope>
    <source>
        <strain evidence="2">cv. AL8/78</strain>
    </source>
</reference>
<keyword evidence="3" id="KW-1185">Reference proteome</keyword>
<name>A0A453NTJ0_AEGTS</name>
<evidence type="ECO:0000313" key="3">
    <source>
        <dbReference type="Proteomes" id="UP000015105"/>
    </source>
</evidence>
<protein>
    <submittedName>
        <fullName evidence="2">Uncharacterized protein</fullName>
    </submittedName>
</protein>
<dbReference type="AlphaFoldDB" id="A0A453NTJ0"/>
<proteinExistence type="predicted"/>
<evidence type="ECO:0000313" key="2">
    <source>
        <dbReference type="EnsemblPlants" id="AET6Gv20477200.1"/>
    </source>
</evidence>
<sequence length="69" mass="8252">LMSYGGRLVLINSVLTSMPMFLLSFFEVPKGVRKRLDFYRSLFFWQSDEVKTKYRLARWDIICRPKDQG</sequence>
<dbReference type="EnsemblPlants" id="AET6Gv20477200.1">
    <property type="protein sequence ID" value="AET6Gv20477200.1"/>
    <property type="gene ID" value="AET6Gv20477200"/>
</dbReference>
<keyword evidence="1" id="KW-0812">Transmembrane</keyword>
<organism evidence="2 3">
    <name type="scientific">Aegilops tauschii subsp. strangulata</name>
    <name type="common">Goatgrass</name>
    <dbReference type="NCBI Taxonomy" id="200361"/>
    <lineage>
        <taxon>Eukaryota</taxon>
        <taxon>Viridiplantae</taxon>
        <taxon>Streptophyta</taxon>
        <taxon>Embryophyta</taxon>
        <taxon>Tracheophyta</taxon>
        <taxon>Spermatophyta</taxon>
        <taxon>Magnoliopsida</taxon>
        <taxon>Liliopsida</taxon>
        <taxon>Poales</taxon>
        <taxon>Poaceae</taxon>
        <taxon>BOP clade</taxon>
        <taxon>Pooideae</taxon>
        <taxon>Triticodae</taxon>
        <taxon>Triticeae</taxon>
        <taxon>Triticinae</taxon>
        <taxon>Aegilops</taxon>
    </lineage>
</organism>
<evidence type="ECO:0000256" key="1">
    <source>
        <dbReference type="SAM" id="Phobius"/>
    </source>
</evidence>
<reference evidence="2" key="5">
    <citation type="journal article" date="2021" name="G3 (Bethesda)">
        <title>Aegilops tauschii genome assembly Aet v5.0 features greater sequence contiguity and improved annotation.</title>
        <authorList>
            <person name="Wang L."/>
            <person name="Zhu T."/>
            <person name="Rodriguez J.C."/>
            <person name="Deal K.R."/>
            <person name="Dubcovsky J."/>
            <person name="McGuire P.E."/>
            <person name="Lux T."/>
            <person name="Spannagl M."/>
            <person name="Mayer K.F.X."/>
            <person name="Baldrich P."/>
            <person name="Meyers B.C."/>
            <person name="Huo N."/>
            <person name="Gu Y.Q."/>
            <person name="Zhou H."/>
            <person name="Devos K.M."/>
            <person name="Bennetzen J.L."/>
            <person name="Unver T."/>
            <person name="Budak H."/>
            <person name="Gulick P.J."/>
            <person name="Galiba G."/>
            <person name="Kalapos B."/>
            <person name="Nelson D.R."/>
            <person name="Li P."/>
            <person name="You F.M."/>
            <person name="Luo M.C."/>
            <person name="Dvorak J."/>
        </authorList>
    </citation>
    <scope>NUCLEOTIDE SEQUENCE [LARGE SCALE GENOMIC DNA]</scope>
    <source>
        <strain evidence="2">cv. AL8/78</strain>
    </source>
</reference>
<dbReference type="PANTHER" id="PTHR33116">
    <property type="entry name" value="REVERSE TRANSCRIPTASE ZINC-BINDING DOMAIN-CONTAINING PROTEIN-RELATED-RELATED"/>
    <property type="match status" value="1"/>
</dbReference>
<reference evidence="3" key="1">
    <citation type="journal article" date="2014" name="Science">
        <title>Ancient hybridizations among the ancestral genomes of bread wheat.</title>
        <authorList>
            <consortium name="International Wheat Genome Sequencing Consortium,"/>
            <person name="Marcussen T."/>
            <person name="Sandve S.R."/>
            <person name="Heier L."/>
            <person name="Spannagl M."/>
            <person name="Pfeifer M."/>
            <person name="Jakobsen K.S."/>
            <person name="Wulff B.B."/>
            <person name="Steuernagel B."/>
            <person name="Mayer K.F."/>
            <person name="Olsen O.A."/>
        </authorList>
    </citation>
    <scope>NUCLEOTIDE SEQUENCE [LARGE SCALE GENOMIC DNA]</scope>
    <source>
        <strain evidence="3">cv. AL8/78</strain>
    </source>
</reference>
<dbReference type="Proteomes" id="UP000015105">
    <property type="component" value="Chromosome 6D"/>
</dbReference>
<dbReference type="PANTHER" id="PTHR33116:SF87">
    <property type="entry name" value="OS01G0158850 PROTEIN"/>
    <property type="match status" value="1"/>
</dbReference>
<reference evidence="3" key="2">
    <citation type="journal article" date="2017" name="Nat. Plants">
        <title>The Aegilops tauschii genome reveals multiple impacts of transposons.</title>
        <authorList>
            <person name="Zhao G."/>
            <person name="Zou C."/>
            <person name="Li K."/>
            <person name="Wang K."/>
            <person name="Li T."/>
            <person name="Gao L."/>
            <person name="Zhang X."/>
            <person name="Wang H."/>
            <person name="Yang Z."/>
            <person name="Liu X."/>
            <person name="Jiang W."/>
            <person name="Mao L."/>
            <person name="Kong X."/>
            <person name="Jiao Y."/>
            <person name="Jia J."/>
        </authorList>
    </citation>
    <scope>NUCLEOTIDE SEQUENCE [LARGE SCALE GENOMIC DNA]</scope>
    <source>
        <strain evidence="3">cv. AL8/78</strain>
    </source>
</reference>
<keyword evidence="1" id="KW-1133">Transmembrane helix</keyword>
<reference evidence="2" key="4">
    <citation type="submission" date="2019-03" db="UniProtKB">
        <authorList>
            <consortium name="EnsemblPlants"/>
        </authorList>
    </citation>
    <scope>IDENTIFICATION</scope>
</reference>
<keyword evidence="1" id="KW-0472">Membrane</keyword>
<feature type="transmembrane region" description="Helical" evidence="1">
    <location>
        <begin position="6"/>
        <end position="26"/>
    </location>
</feature>
<accession>A0A453NTJ0</accession>